<dbReference type="Pfam" id="PF00392">
    <property type="entry name" value="GntR"/>
    <property type="match status" value="1"/>
</dbReference>
<keyword evidence="2" id="KW-0238">DNA-binding</keyword>
<keyword evidence="1" id="KW-0805">Transcription regulation</keyword>
<dbReference type="SMART" id="SM00895">
    <property type="entry name" value="FCD"/>
    <property type="match status" value="1"/>
</dbReference>
<dbReference type="InterPro" id="IPR000524">
    <property type="entry name" value="Tscrpt_reg_HTH_GntR"/>
</dbReference>
<proteinExistence type="predicted"/>
<gene>
    <name evidence="5" type="ORF">F0357_22705</name>
</gene>
<dbReference type="PANTHER" id="PTHR43537">
    <property type="entry name" value="TRANSCRIPTIONAL REGULATOR, GNTR FAMILY"/>
    <property type="match status" value="1"/>
</dbReference>
<dbReference type="PROSITE" id="PS50949">
    <property type="entry name" value="HTH_GNTR"/>
    <property type="match status" value="1"/>
</dbReference>
<dbReference type="SUPFAM" id="SSF53098">
    <property type="entry name" value="Ribonuclease H-like"/>
    <property type="match status" value="1"/>
</dbReference>
<dbReference type="SUPFAM" id="SSF46785">
    <property type="entry name" value="Winged helix' DNA-binding domain"/>
    <property type="match status" value="1"/>
</dbReference>
<keyword evidence="3" id="KW-0804">Transcription</keyword>
<dbReference type="Gene3D" id="1.20.120.530">
    <property type="entry name" value="GntR ligand-binding domain-like"/>
    <property type="match status" value="1"/>
</dbReference>
<dbReference type="Proteomes" id="UP000332515">
    <property type="component" value="Unassembled WGS sequence"/>
</dbReference>
<organism evidence="5 6">
    <name type="scientific">Segnochrobactrum spirostomi</name>
    <dbReference type="NCBI Taxonomy" id="2608987"/>
    <lineage>
        <taxon>Bacteria</taxon>
        <taxon>Pseudomonadati</taxon>
        <taxon>Pseudomonadota</taxon>
        <taxon>Alphaproteobacteria</taxon>
        <taxon>Hyphomicrobiales</taxon>
        <taxon>Segnochrobactraceae</taxon>
        <taxon>Segnochrobactrum</taxon>
    </lineage>
</organism>
<dbReference type="InterPro" id="IPR012337">
    <property type="entry name" value="RNaseH-like_sf"/>
</dbReference>
<feature type="domain" description="HTH gntR-type" evidence="4">
    <location>
        <begin position="183"/>
        <end position="250"/>
    </location>
</feature>
<evidence type="ECO:0000256" key="3">
    <source>
        <dbReference type="ARBA" id="ARBA00023163"/>
    </source>
</evidence>
<sequence>MFSSVEWAPCLKHHVLQPSMSRGGNCHDNTVVESFFNLLERERVHRNVHSTRGEAQRRIRYIEIFYNSAQKHARNGMLSPIEFERKHKSERRRPLELEAVHPSDAALRRQRINACGPRGNNSRNDGNDPLCLFHLTHTVADHPSAKIVLSVELAHALRGRDRNVAVRVDMSSEENGVRLRGKHPTEDLIYERLVDAIIDKHLRAGEHLNEVKLAEAYDVPRSRVRRVLERLRDEDVVVFQLNRGAFVSRPTIEDAHHVYEARRELECVVVRLACQRATAVDIERLRQHLQREREMFEKQDPSVNRVAAYFHHLIAEIARNPVFGRMLGVLIRRGVLIQSVYEQKTGILCLTHEHERLTDLIEANRPDDAAHEMAHHFEHIIASLNLSEARRQEVDIYEFLRG</sequence>
<comment type="caution">
    <text evidence="5">The sequence shown here is derived from an EMBL/GenBank/DDBJ whole genome shotgun (WGS) entry which is preliminary data.</text>
</comment>
<dbReference type="Pfam" id="PF07729">
    <property type="entry name" value="FCD"/>
    <property type="match status" value="1"/>
</dbReference>
<dbReference type="GO" id="GO:0015074">
    <property type="term" value="P:DNA integration"/>
    <property type="evidence" value="ECO:0007669"/>
    <property type="project" value="InterPro"/>
</dbReference>
<reference evidence="5 6" key="1">
    <citation type="submission" date="2019-09" db="EMBL/GenBank/DDBJ databases">
        <title>Segnochrobactrum spirostomi gen. nov., sp. nov., isolated from the ciliate Spirostomum cf. yagiui and description of a novel family, Segnochrobactraceae fam. nov. within the order Rhizobiales of the class Alphaproteobacteria.</title>
        <authorList>
            <person name="Akter S."/>
            <person name="Shazib S.U.A."/>
            <person name="Shin M.K."/>
        </authorList>
    </citation>
    <scope>NUCLEOTIDE SEQUENCE [LARGE SCALE GENOMIC DNA]</scope>
    <source>
        <strain evidence="5 6">Sp-1</strain>
    </source>
</reference>
<dbReference type="InterPro" id="IPR008920">
    <property type="entry name" value="TF_FadR/GntR_C"/>
</dbReference>
<evidence type="ECO:0000256" key="2">
    <source>
        <dbReference type="ARBA" id="ARBA00023125"/>
    </source>
</evidence>
<name>A0A6A7YCI8_9HYPH</name>
<keyword evidence="6" id="KW-1185">Reference proteome</keyword>
<dbReference type="InterPro" id="IPR036390">
    <property type="entry name" value="WH_DNA-bd_sf"/>
</dbReference>
<protein>
    <submittedName>
        <fullName evidence="5">FCD domain-containing protein</fullName>
    </submittedName>
</protein>
<dbReference type="Gene3D" id="1.10.10.10">
    <property type="entry name" value="Winged helix-like DNA-binding domain superfamily/Winged helix DNA-binding domain"/>
    <property type="match status" value="1"/>
</dbReference>
<dbReference type="InterPro" id="IPR011711">
    <property type="entry name" value="GntR_C"/>
</dbReference>
<evidence type="ECO:0000256" key="1">
    <source>
        <dbReference type="ARBA" id="ARBA00023015"/>
    </source>
</evidence>
<evidence type="ECO:0000259" key="4">
    <source>
        <dbReference type="PROSITE" id="PS50949"/>
    </source>
</evidence>
<accession>A0A6A7YCI8</accession>
<dbReference type="EMBL" id="VWNA01000003">
    <property type="protein sequence ID" value="MQT15412.1"/>
    <property type="molecule type" value="Genomic_DNA"/>
</dbReference>
<evidence type="ECO:0000313" key="5">
    <source>
        <dbReference type="EMBL" id="MQT15412.1"/>
    </source>
</evidence>
<dbReference type="GO" id="GO:0003700">
    <property type="term" value="F:DNA-binding transcription factor activity"/>
    <property type="evidence" value="ECO:0007669"/>
    <property type="project" value="InterPro"/>
</dbReference>
<dbReference type="SMART" id="SM00345">
    <property type="entry name" value="HTH_GNTR"/>
    <property type="match status" value="1"/>
</dbReference>
<dbReference type="SUPFAM" id="SSF48008">
    <property type="entry name" value="GntR ligand-binding domain-like"/>
    <property type="match status" value="1"/>
</dbReference>
<dbReference type="AlphaFoldDB" id="A0A6A7YCI8"/>
<dbReference type="InterPro" id="IPR036388">
    <property type="entry name" value="WH-like_DNA-bd_sf"/>
</dbReference>
<evidence type="ECO:0000313" key="6">
    <source>
        <dbReference type="Proteomes" id="UP000332515"/>
    </source>
</evidence>
<dbReference type="PANTHER" id="PTHR43537:SF53">
    <property type="entry name" value="HTH-TYPE TRANSCRIPTIONAL REPRESSOR NANR"/>
    <property type="match status" value="1"/>
</dbReference>
<dbReference type="GO" id="GO:0003677">
    <property type="term" value="F:DNA binding"/>
    <property type="evidence" value="ECO:0007669"/>
    <property type="project" value="UniProtKB-KW"/>
</dbReference>